<dbReference type="Gene3D" id="1.10.1200.10">
    <property type="entry name" value="ACP-like"/>
    <property type="match status" value="2"/>
</dbReference>
<dbReference type="InterPro" id="IPR020845">
    <property type="entry name" value="AMP-binding_CS"/>
</dbReference>
<dbReference type="SUPFAM" id="SSF52777">
    <property type="entry name" value="CoA-dependent acyltransferases"/>
    <property type="match status" value="2"/>
</dbReference>
<feature type="transmembrane region" description="Helical" evidence="3">
    <location>
        <begin position="1697"/>
        <end position="1717"/>
    </location>
</feature>
<dbReference type="Gene3D" id="3.30.559.10">
    <property type="entry name" value="Chloramphenicol acetyltransferase-like domain"/>
    <property type="match status" value="1"/>
</dbReference>
<keyword evidence="3" id="KW-0812">Transmembrane</keyword>
<dbReference type="InterPro" id="IPR009081">
    <property type="entry name" value="PP-bd_ACP"/>
</dbReference>
<dbReference type="Pfam" id="PF00550">
    <property type="entry name" value="PP-binding"/>
    <property type="match status" value="1"/>
</dbReference>
<dbReference type="InterPro" id="IPR011004">
    <property type="entry name" value="Trimer_LpxA-like_sf"/>
</dbReference>
<dbReference type="Gene3D" id="2.160.10.10">
    <property type="entry name" value="Hexapeptide repeat proteins"/>
    <property type="match status" value="1"/>
</dbReference>
<keyword evidence="3" id="KW-0472">Membrane</keyword>
<reference evidence="5" key="1">
    <citation type="submission" date="2021-02" db="EMBL/GenBank/DDBJ databases">
        <authorList>
            <person name="Nowell W R."/>
        </authorList>
    </citation>
    <scope>NUCLEOTIDE SEQUENCE</scope>
</reference>
<dbReference type="InterPro" id="IPR045851">
    <property type="entry name" value="AMP-bd_C_sf"/>
</dbReference>
<evidence type="ECO:0000256" key="3">
    <source>
        <dbReference type="SAM" id="Phobius"/>
    </source>
</evidence>
<dbReference type="GO" id="GO:0003824">
    <property type="term" value="F:catalytic activity"/>
    <property type="evidence" value="ECO:0007669"/>
    <property type="project" value="InterPro"/>
</dbReference>
<evidence type="ECO:0000256" key="2">
    <source>
        <dbReference type="ARBA" id="ARBA00022553"/>
    </source>
</evidence>
<dbReference type="CDD" id="cd05930">
    <property type="entry name" value="A_NRPS"/>
    <property type="match status" value="1"/>
</dbReference>
<evidence type="ECO:0000313" key="5">
    <source>
        <dbReference type="EMBL" id="CAF1527160.1"/>
    </source>
</evidence>
<dbReference type="PROSITE" id="PS00455">
    <property type="entry name" value="AMP_BINDING"/>
    <property type="match status" value="1"/>
</dbReference>
<dbReference type="SUPFAM" id="SSF47336">
    <property type="entry name" value="ACP-like"/>
    <property type="match status" value="2"/>
</dbReference>
<dbReference type="GO" id="GO:0043041">
    <property type="term" value="P:amino acid activation for nonribosomal peptide biosynthetic process"/>
    <property type="evidence" value="ECO:0007669"/>
    <property type="project" value="TreeGrafter"/>
</dbReference>
<feature type="transmembrane region" description="Helical" evidence="3">
    <location>
        <begin position="1903"/>
        <end position="1924"/>
    </location>
</feature>
<comment type="caution">
    <text evidence="5">The sequence shown here is derived from an EMBL/GenBank/DDBJ whole genome shotgun (WGS) entry which is preliminary data.</text>
</comment>
<dbReference type="PANTHER" id="PTHR45527">
    <property type="entry name" value="NONRIBOSOMAL PEPTIDE SYNTHETASE"/>
    <property type="match status" value="1"/>
</dbReference>
<dbReference type="NCBIfam" id="TIGR01733">
    <property type="entry name" value="AA-adenyl-dom"/>
    <property type="match status" value="1"/>
</dbReference>
<dbReference type="GO" id="GO:0031177">
    <property type="term" value="F:phosphopantetheine binding"/>
    <property type="evidence" value="ECO:0007669"/>
    <property type="project" value="TreeGrafter"/>
</dbReference>
<dbReference type="Gene3D" id="3.40.50.12780">
    <property type="entry name" value="N-terminal domain of ligase-like"/>
    <property type="match status" value="2"/>
</dbReference>
<organism evidence="5 6">
    <name type="scientific">Adineta ricciae</name>
    <name type="common">Rotifer</name>
    <dbReference type="NCBI Taxonomy" id="249248"/>
    <lineage>
        <taxon>Eukaryota</taxon>
        <taxon>Metazoa</taxon>
        <taxon>Spiralia</taxon>
        <taxon>Gnathifera</taxon>
        <taxon>Rotifera</taxon>
        <taxon>Eurotatoria</taxon>
        <taxon>Bdelloidea</taxon>
        <taxon>Adinetida</taxon>
        <taxon>Adinetidae</taxon>
        <taxon>Adineta</taxon>
    </lineage>
</organism>
<dbReference type="SUPFAM" id="SSF56801">
    <property type="entry name" value="Acetyl-CoA synthetase-like"/>
    <property type="match status" value="2"/>
</dbReference>
<keyword evidence="1" id="KW-0596">Phosphopantetheine</keyword>
<dbReference type="InterPro" id="IPR036736">
    <property type="entry name" value="ACP-like_sf"/>
</dbReference>
<keyword evidence="6" id="KW-1185">Reference proteome</keyword>
<proteinExistence type="predicted"/>
<dbReference type="Proteomes" id="UP000663828">
    <property type="component" value="Unassembled WGS sequence"/>
</dbReference>
<dbReference type="InterPro" id="IPR042099">
    <property type="entry name" value="ANL_N_sf"/>
</dbReference>
<feature type="transmembrane region" description="Helical" evidence="3">
    <location>
        <begin position="1723"/>
        <end position="1741"/>
    </location>
</feature>
<dbReference type="Pfam" id="PF00501">
    <property type="entry name" value="AMP-binding"/>
    <property type="match status" value="2"/>
</dbReference>
<evidence type="ECO:0000313" key="6">
    <source>
        <dbReference type="Proteomes" id="UP000663828"/>
    </source>
</evidence>
<dbReference type="GO" id="GO:0005737">
    <property type="term" value="C:cytoplasm"/>
    <property type="evidence" value="ECO:0007669"/>
    <property type="project" value="TreeGrafter"/>
</dbReference>
<feature type="domain" description="Carrier" evidence="4">
    <location>
        <begin position="524"/>
        <end position="601"/>
    </location>
</feature>
<protein>
    <recommendedName>
        <fullName evidence="4">Carrier domain-containing protein</fullName>
    </recommendedName>
</protein>
<dbReference type="SUPFAM" id="SSF51161">
    <property type="entry name" value="Trimeric LpxA-like enzymes"/>
    <property type="match status" value="1"/>
</dbReference>
<keyword evidence="2" id="KW-0597">Phosphoprotein</keyword>
<feature type="domain" description="Carrier" evidence="4">
    <location>
        <begin position="1596"/>
        <end position="1671"/>
    </location>
</feature>
<dbReference type="InterPro" id="IPR023213">
    <property type="entry name" value="CAT-like_dom_sf"/>
</dbReference>
<evidence type="ECO:0000259" key="4">
    <source>
        <dbReference type="PROSITE" id="PS50075"/>
    </source>
</evidence>
<evidence type="ECO:0000256" key="1">
    <source>
        <dbReference type="ARBA" id="ARBA00022450"/>
    </source>
</evidence>
<dbReference type="Gene3D" id="3.30.300.30">
    <property type="match status" value="2"/>
</dbReference>
<sequence>MASSFYTLRRLLNMAQMYPQKIAIVLDDQGWTYAELIERVEHVACQLHRLNMVKGQIIYQFVERSFDMVCGILSIMCVGGVYCPLNPSDPTERIITLLEQMQGQYVLVHEKTRKRFPTTSVQHIVGLDVILSPLLVVEDLDKLPDCNEHGAVYIICTSGTTGRQKAVVHTHKSFASSTAAFIQWDAGMYTIRDQILQVAACSWILHLTELSLPLALGGTLVLLRPDGHLNMDYFSQTLINQQVTTLTIGSGIISALTNYLEMSRQFKTFKFVHNLITAGETVKSQQWTKFTTFLSSSNVRIFSLYGMSECNGVLGCQLSDINDTIIPIGYPLPGVRCLLVNEQCEVISSTGITSEIGEIHIGGPTLFHCYLHNPEQTTKMFTTIDNEVYMKTGDLARYNARGQLVHAGRIDFQLKIRGQRVETCEIENTITTWSPTKTSNCLVTKLSEKDDLLVAYIISNDSEVNIEEIRAYCNKRLRQYMVPSYFIVLERFPLNANGKIDRKQLPLPTKGDDLLANFTRTEDQPMSRLEERIHSLWCSALRVNAVPRHMNCFALGGSSLSLMQLFNYYQFHLAPDEQLNVHDFFINPTIANHAQLVINSQPRMHTSCSPLHLVQACFFFGMASFAQKRLWTDEKVRFNESMNKQISVYNELLIYKLSSNTTFSLDRLRHALALIVEKHVILCTALIYGQDGLIQKILPISENLYNFEVTNIVNDIHLKQILYDEETNRSLFDLEKGRVFRCHILCHSSNNDDGSSLKQNDIILFNFHHIAFDGSSIQIFINDLRQALITSELHYNYEDNITYLDYAQYELLEDWSNTRQYWKNVLTIFDNAIHAQNSSVRTGKGHTITFDLNRDFVISLNHFISQSNLTLFQAGLAAFFAFLFKMSSSQQLDLCAGIVVANRSQYQLQNVIGFFANTLPFCLTIDPHESFIQLCQRIQETWLDILPHIHLPYQEIVKLNPKLGSSFLRIFFLVETKMDSAEHNIELGEGTTLNTMDRKVLAGNIAKFDMTCTLHEYRQKETITVSFNASLDLYDESTISIMANRLKNIFEQIFSISSISQFSLVLPHELGLIRALNNTLVNDGQISCIHHAFTRQVTQHQQKLAVELDDQSLTYSELLYYAQILSLDLMSKYHIVPGEIICQCVERSLSMVIGIMTIEMVGGVYCPLSPRDPQHRLHALVQETQTRLVLVHYLTKLKFNDDIISLDIASLLIGNDRQNDIDVNRLSSVVVTHNSTAYIIFTSGSTGTPKAAQVRHRNFIELIRSLNCSDVISEKDTVAQMARCSFDAHIRDIMGTLVIGATLIMLHPGGNMDFDYLVHIMKEKTITWITTVPTILHNFFTFLHQINCFNATKCLRSVGSGGEACTAQLAHLILSTVPKTCRVWNLYGPAETTVDCTAQSLLMTTLTGKIPIGKPLPNYKSLVLDEFLQSVAIDQEGELLVGGVGVFIGYLGRADLTAKVFIQIDSELFYRTGDLVRMDSKGLLHYIGRKDFQIKLRGQRIELGEIELCLLKTSISACIITKWGTDHLVAYVQKISDTDEKQLHKHCQSHLPPHMIPSFFVILDKLPLNANGKIDRKLLPQPDFKAVNKTELTDLTPLTSLEGHLQRIFSDVFHNESPCVDASFREMGGTSLDVIRALWLIRQEICTNIDVDLLFANPSIRQLAQAIEPLLVTYDDSTLTSTTAELKEEYDRSMPCLYIEMLGILLLICQWILPIWLTYQLHPLFILLFVPAFHLLSYVVCQRLLVYREEIGNKADKLFSWYYYRWWFLNSMWSINNSYWLKHLLGTSFYNSYLRLCGAKIGDHSHIYTVLIDAPWLIEVGDFTFIGVDVVLSNLSYQDRTYELHRIQIGSYCSIGIRSVLYENVFVEDCVYIEPMSSISGLILASKHHISCQDRLLSFSQTMYQLTCLLTLLFIHSLLLLLAYELYTNCFTLLLPLSISLALSWLMWSLTSLFTMLLLLKFIVGPSISGYYSLNSQYYLHKLWLRQLIITSFHHSLAVIPPYDTLAGRGFLSMIYFSFRTWDQDETYGR</sequence>
<dbReference type="EMBL" id="CAJNOR010004784">
    <property type="protein sequence ID" value="CAF1527160.1"/>
    <property type="molecule type" value="Genomic_DNA"/>
</dbReference>
<name>A0A815V8A4_ADIRI</name>
<dbReference type="PANTHER" id="PTHR45527:SF1">
    <property type="entry name" value="FATTY ACID SYNTHASE"/>
    <property type="match status" value="1"/>
</dbReference>
<dbReference type="InterPro" id="IPR010071">
    <property type="entry name" value="AA_adenyl_dom"/>
</dbReference>
<keyword evidence="3" id="KW-1133">Transmembrane helix</keyword>
<feature type="transmembrane region" description="Helical" evidence="3">
    <location>
        <begin position="1931"/>
        <end position="1948"/>
    </location>
</feature>
<dbReference type="Gene3D" id="3.30.559.30">
    <property type="entry name" value="Nonribosomal peptide synthetase, condensation domain"/>
    <property type="match status" value="1"/>
</dbReference>
<gene>
    <name evidence="5" type="ORF">XAT740_LOCUS41191</name>
</gene>
<dbReference type="GO" id="GO:0044550">
    <property type="term" value="P:secondary metabolite biosynthetic process"/>
    <property type="evidence" value="ECO:0007669"/>
    <property type="project" value="TreeGrafter"/>
</dbReference>
<dbReference type="Pfam" id="PF00668">
    <property type="entry name" value="Condensation"/>
    <property type="match status" value="1"/>
</dbReference>
<dbReference type="InterPro" id="IPR001242">
    <property type="entry name" value="Condensation_dom"/>
</dbReference>
<feature type="transmembrane region" description="Helical" evidence="3">
    <location>
        <begin position="1954"/>
        <end position="1974"/>
    </location>
</feature>
<dbReference type="InterPro" id="IPR000873">
    <property type="entry name" value="AMP-dep_synth/lig_dom"/>
</dbReference>
<accession>A0A815V8A4</accession>
<dbReference type="PROSITE" id="PS50075">
    <property type="entry name" value="CARRIER"/>
    <property type="match status" value="2"/>
</dbReference>